<evidence type="ECO:0000256" key="1">
    <source>
        <dbReference type="ARBA" id="ARBA00005879"/>
    </source>
</evidence>
<comment type="similarity">
    <text evidence="1">Belongs to the precorrin methyltransferase family.</text>
</comment>
<dbReference type="InterPro" id="IPR014777">
    <property type="entry name" value="4pyrrole_Mease_sub1"/>
</dbReference>
<evidence type="ECO:0000256" key="5">
    <source>
        <dbReference type="ARBA" id="ARBA00022691"/>
    </source>
</evidence>
<accession>A0ABY3YND8</accession>
<evidence type="ECO:0000259" key="8">
    <source>
        <dbReference type="Pfam" id="PF00590"/>
    </source>
</evidence>
<dbReference type="RefSeq" id="WP_242937530.1">
    <property type="nucleotide sequence ID" value="NZ_CP094326.1"/>
</dbReference>
<reference evidence="9 10" key="1">
    <citation type="journal article" date="2018" name="Int. J. Syst. Evol. Microbiol.">
        <title>Zhouia spongiae sp. nov., isolated from a marine sponge.</title>
        <authorList>
            <person name="Zhuang L."/>
            <person name="Lin B."/>
            <person name="Qin F."/>
            <person name="Luo L."/>
        </authorList>
    </citation>
    <scope>NUCLEOTIDE SEQUENCE [LARGE SCALE GENOMIC DNA]</scope>
    <source>
        <strain evidence="9 10">HN-Y44</strain>
    </source>
</reference>
<dbReference type="InterPro" id="IPR014776">
    <property type="entry name" value="4pyrrole_Mease_sub2"/>
</dbReference>
<dbReference type="PANTHER" id="PTHR45790">
    <property type="entry name" value="SIROHEME SYNTHASE-RELATED"/>
    <property type="match status" value="1"/>
</dbReference>
<dbReference type="CDD" id="cd11642">
    <property type="entry name" value="SUMT"/>
    <property type="match status" value="1"/>
</dbReference>
<dbReference type="InterPro" id="IPR050161">
    <property type="entry name" value="Siro_Cobalamin_biosynth"/>
</dbReference>
<keyword evidence="3 9" id="KW-0489">Methyltransferase</keyword>
<evidence type="ECO:0000256" key="6">
    <source>
        <dbReference type="ARBA" id="ARBA00023244"/>
    </source>
</evidence>
<dbReference type="InterPro" id="IPR000878">
    <property type="entry name" value="4pyrrol_Mease"/>
</dbReference>
<dbReference type="SUPFAM" id="SSF53790">
    <property type="entry name" value="Tetrapyrrole methylase"/>
    <property type="match status" value="1"/>
</dbReference>
<name>A0ABY3YND8_9FLAO</name>
<evidence type="ECO:0000313" key="10">
    <source>
        <dbReference type="Proteomes" id="UP000829476"/>
    </source>
</evidence>
<evidence type="ECO:0000313" key="9">
    <source>
        <dbReference type="EMBL" id="UNY99130.1"/>
    </source>
</evidence>
<dbReference type="Proteomes" id="UP000829476">
    <property type="component" value="Chromosome"/>
</dbReference>
<evidence type="ECO:0000256" key="4">
    <source>
        <dbReference type="ARBA" id="ARBA00022679"/>
    </source>
</evidence>
<dbReference type="InterPro" id="IPR035996">
    <property type="entry name" value="4pyrrol_Methylase_sf"/>
</dbReference>
<dbReference type="PANTHER" id="PTHR45790:SF3">
    <property type="entry name" value="S-ADENOSYL-L-METHIONINE-DEPENDENT UROPORPHYRINOGEN III METHYLTRANSFERASE, CHLOROPLASTIC"/>
    <property type="match status" value="1"/>
</dbReference>
<protein>
    <recommendedName>
        <fullName evidence="2">uroporphyrinogen-III C-methyltransferase</fullName>
        <ecNumber evidence="2">2.1.1.107</ecNumber>
    </recommendedName>
</protein>
<dbReference type="InterPro" id="IPR003043">
    <property type="entry name" value="Uropor_MeTrfase_CS"/>
</dbReference>
<evidence type="ECO:0000256" key="2">
    <source>
        <dbReference type="ARBA" id="ARBA00012162"/>
    </source>
</evidence>
<proteinExistence type="inferred from homology"/>
<evidence type="ECO:0000256" key="7">
    <source>
        <dbReference type="ARBA" id="ARBA00025705"/>
    </source>
</evidence>
<dbReference type="EMBL" id="CP094326">
    <property type="protein sequence ID" value="UNY99130.1"/>
    <property type="molecule type" value="Genomic_DNA"/>
</dbReference>
<dbReference type="PROSITE" id="PS00839">
    <property type="entry name" value="SUMT_1"/>
    <property type="match status" value="1"/>
</dbReference>
<dbReference type="GO" id="GO:0032259">
    <property type="term" value="P:methylation"/>
    <property type="evidence" value="ECO:0007669"/>
    <property type="project" value="UniProtKB-KW"/>
</dbReference>
<keyword evidence="5" id="KW-0949">S-adenosyl-L-methionine</keyword>
<dbReference type="GO" id="GO:0004851">
    <property type="term" value="F:uroporphyrin-III C-methyltransferase activity"/>
    <property type="evidence" value="ECO:0007669"/>
    <property type="project" value="UniProtKB-EC"/>
</dbReference>
<keyword evidence="10" id="KW-1185">Reference proteome</keyword>
<sequence>MKWSRKIPKLTVVGAGPGDTDLITLKGIKALQSADVVLFDALVNTDLLEYASEAEQIFVGKRKGCYAYSQDQINELIVSRAGSHGHVVRLKGGDPFVFGRGAEEMEYASKYGVETSFVPGISSSLAVPGYQNIPLTKRGSSESFWVITGTTKDHKISGDVALAARSTATVVILMGMSKLGEIVSLFKQEGKQDLPVAIIQNGTTPQEKVGVGTVSTIESIVNEQNLTNPAIIVLGEVVKHRQQILELQHKINVEPSFVAAS</sequence>
<dbReference type="Pfam" id="PF00590">
    <property type="entry name" value="TP_methylase"/>
    <property type="match status" value="1"/>
</dbReference>
<feature type="domain" description="Tetrapyrrole methylase" evidence="8">
    <location>
        <begin position="9"/>
        <end position="217"/>
    </location>
</feature>
<dbReference type="InterPro" id="IPR006366">
    <property type="entry name" value="CobA/CysG_C"/>
</dbReference>
<dbReference type="NCBIfam" id="TIGR01469">
    <property type="entry name" value="cobA_cysG_Cterm"/>
    <property type="match status" value="1"/>
</dbReference>
<dbReference type="EC" id="2.1.1.107" evidence="2"/>
<keyword evidence="4 9" id="KW-0808">Transferase</keyword>
<evidence type="ECO:0000256" key="3">
    <source>
        <dbReference type="ARBA" id="ARBA00022603"/>
    </source>
</evidence>
<organism evidence="9 10">
    <name type="scientific">Zhouia spongiae</name>
    <dbReference type="NCBI Taxonomy" id="2202721"/>
    <lineage>
        <taxon>Bacteria</taxon>
        <taxon>Pseudomonadati</taxon>
        <taxon>Bacteroidota</taxon>
        <taxon>Flavobacteriia</taxon>
        <taxon>Flavobacteriales</taxon>
        <taxon>Flavobacteriaceae</taxon>
        <taxon>Zhouia</taxon>
    </lineage>
</organism>
<dbReference type="NCBIfam" id="NF004790">
    <property type="entry name" value="PRK06136.1"/>
    <property type="match status" value="1"/>
</dbReference>
<keyword evidence="6" id="KW-0627">Porphyrin biosynthesis</keyword>
<comment type="pathway">
    <text evidence="7">Porphyrin-containing compound metabolism; siroheme biosynthesis; precorrin-2 from uroporphyrinogen III: step 1/1.</text>
</comment>
<dbReference type="Gene3D" id="3.40.1010.10">
    <property type="entry name" value="Cobalt-precorrin-4 Transmethylase, Domain 1"/>
    <property type="match status" value="1"/>
</dbReference>
<gene>
    <name evidence="9" type="primary">cobA</name>
    <name evidence="9" type="ORF">MQE36_01995</name>
</gene>
<dbReference type="Gene3D" id="3.30.950.10">
    <property type="entry name" value="Methyltransferase, Cobalt-precorrin-4 Transmethylase, Domain 2"/>
    <property type="match status" value="1"/>
</dbReference>